<dbReference type="GO" id="GO:0016818">
    <property type="term" value="F:hydrolase activity, acting on acid anhydrides, in phosphorus-containing anhydrides"/>
    <property type="evidence" value="ECO:0007669"/>
    <property type="project" value="InterPro"/>
</dbReference>
<dbReference type="GO" id="GO:0005524">
    <property type="term" value="F:ATP binding"/>
    <property type="evidence" value="ECO:0007669"/>
    <property type="project" value="UniProtKB-KW"/>
</dbReference>
<dbReference type="InterPro" id="IPR014013">
    <property type="entry name" value="Helic_SF1/SF2_ATP-bd_DinG/Rad3"/>
</dbReference>
<feature type="domain" description="Helicase ATP-binding" evidence="14">
    <location>
        <begin position="202"/>
        <end position="454"/>
    </location>
</feature>
<keyword evidence="5" id="KW-0378">Hydrolase</keyword>
<dbReference type="Gene3D" id="3.40.50.300">
    <property type="entry name" value="P-loop containing nucleotide triphosphate hydrolases"/>
    <property type="match status" value="2"/>
</dbReference>
<dbReference type="Gene3D" id="1.10.30.20">
    <property type="entry name" value="Bacterial XPD DNA helicase, FeS cluster domain"/>
    <property type="match status" value="1"/>
</dbReference>
<evidence type="ECO:0000256" key="5">
    <source>
        <dbReference type="ARBA" id="ARBA00022801"/>
    </source>
</evidence>
<evidence type="ECO:0000256" key="13">
    <source>
        <dbReference type="ARBA" id="ARBA00038058"/>
    </source>
</evidence>
<keyword evidence="12" id="KW-0413">Isomerase</keyword>
<evidence type="ECO:0000313" key="15">
    <source>
        <dbReference type="EMBL" id="TQV87332.1"/>
    </source>
</evidence>
<keyword evidence="7" id="KW-0067">ATP-binding</keyword>
<evidence type="ECO:0000256" key="10">
    <source>
        <dbReference type="ARBA" id="ARBA00023125"/>
    </source>
</evidence>
<evidence type="ECO:0000256" key="1">
    <source>
        <dbReference type="ARBA" id="ARBA00022485"/>
    </source>
</evidence>
<dbReference type="InterPro" id="IPR042493">
    <property type="entry name" value="XPD_DNA_FeS"/>
</dbReference>
<dbReference type="Gene3D" id="3.90.320.10">
    <property type="match status" value="1"/>
</dbReference>
<dbReference type="GO" id="GO:0003678">
    <property type="term" value="F:DNA helicase activity"/>
    <property type="evidence" value="ECO:0007669"/>
    <property type="project" value="InterPro"/>
</dbReference>
<protein>
    <submittedName>
        <fullName evidence="15">ATP-dependent DNA helicase</fullName>
    </submittedName>
</protein>
<evidence type="ECO:0000256" key="3">
    <source>
        <dbReference type="ARBA" id="ARBA00022741"/>
    </source>
</evidence>
<dbReference type="Pfam" id="PF06733">
    <property type="entry name" value="DEAD_2"/>
    <property type="match status" value="1"/>
</dbReference>
<proteinExistence type="inferred from homology"/>
<dbReference type="Pfam" id="PF12705">
    <property type="entry name" value="PDDEXK_1"/>
    <property type="match status" value="1"/>
</dbReference>
<dbReference type="SMART" id="SM00488">
    <property type="entry name" value="DEXDc2"/>
    <property type="match status" value="1"/>
</dbReference>
<evidence type="ECO:0000256" key="2">
    <source>
        <dbReference type="ARBA" id="ARBA00022723"/>
    </source>
</evidence>
<keyword evidence="11" id="KW-0234">DNA repair</keyword>
<name>A0A545UCZ2_9GAMM</name>
<evidence type="ECO:0000313" key="16">
    <source>
        <dbReference type="Proteomes" id="UP000315439"/>
    </source>
</evidence>
<keyword evidence="10" id="KW-0238">DNA-binding</keyword>
<dbReference type="EMBL" id="VIKS01000008">
    <property type="protein sequence ID" value="TQV87332.1"/>
    <property type="molecule type" value="Genomic_DNA"/>
</dbReference>
<keyword evidence="9" id="KW-0411">Iron-sulfur</keyword>
<keyword evidence="3" id="KW-0547">Nucleotide-binding</keyword>
<dbReference type="InterPro" id="IPR006555">
    <property type="entry name" value="ATP-dep_Helicase_C"/>
</dbReference>
<dbReference type="GO" id="GO:0003677">
    <property type="term" value="F:DNA binding"/>
    <property type="evidence" value="ECO:0007669"/>
    <property type="project" value="UniProtKB-KW"/>
</dbReference>
<dbReference type="PROSITE" id="PS51193">
    <property type="entry name" value="HELICASE_ATP_BIND_2"/>
    <property type="match status" value="1"/>
</dbReference>
<evidence type="ECO:0000256" key="6">
    <source>
        <dbReference type="ARBA" id="ARBA00022806"/>
    </source>
</evidence>
<keyword evidence="4" id="KW-0227">DNA damage</keyword>
<gene>
    <name evidence="15" type="ORF">FLL46_12850</name>
</gene>
<dbReference type="InterPro" id="IPR038726">
    <property type="entry name" value="PDDEXK_AddAB-type"/>
</dbReference>
<dbReference type="GO" id="GO:0051539">
    <property type="term" value="F:4 iron, 4 sulfur cluster binding"/>
    <property type="evidence" value="ECO:0007669"/>
    <property type="project" value="UniProtKB-KW"/>
</dbReference>
<evidence type="ECO:0000259" key="14">
    <source>
        <dbReference type="PROSITE" id="PS51193"/>
    </source>
</evidence>
<evidence type="ECO:0000256" key="9">
    <source>
        <dbReference type="ARBA" id="ARBA00023014"/>
    </source>
</evidence>
<keyword evidence="6 15" id="KW-0347">Helicase</keyword>
<dbReference type="RefSeq" id="WP_142893966.1">
    <property type="nucleotide sequence ID" value="NZ_ML660164.1"/>
</dbReference>
<dbReference type="InterPro" id="IPR010614">
    <property type="entry name" value="RAD3-like_helicase_DEAD"/>
</dbReference>
<comment type="caution">
    <text evidence="15">The sequence shown here is derived from an EMBL/GenBank/DDBJ whole genome shotgun (WGS) entry which is preliminary data.</text>
</comment>
<dbReference type="InterPro" id="IPR006554">
    <property type="entry name" value="Helicase-like_DEXD_c2"/>
</dbReference>
<keyword evidence="16" id="KW-1185">Reference proteome</keyword>
<keyword evidence="1" id="KW-0004">4Fe-4S</keyword>
<reference evidence="15 16" key="1">
    <citation type="submission" date="2019-07" db="EMBL/GenBank/DDBJ databases">
        <title>Draft genome for Aliikangiella sp. M105.</title>
        <authorList>
            <person name="Wang G."/>
        </authorList>
    </citation>
    <scope>NUCLEOTIDE SEQUENCE [LARGE SCALE GENOMIC DNA]</scope>
    <source>
        <strain evidence="15 16">M105</strain>
    </source>
</reference>
<evidence type="ECO:0000256" key="11">
    <source>
        <dbReference type="ARBA" id="ARBA00023204"/>
    </source>
</evidence>
<evidence type="ECO:0000256" key="4">
    <source>
        <dbReference type="ARBA" id="ARBA00022763"/>
    </source>
</evidence>
<dbReference type="OrthoDB" id="9765586at2"/>
<dbReference type="PANTHER" id="PTHR11472:SF34">
    <property type="entry name" value="REGULATOR OF TELOMERE ELONGATION HELICASE 1"/>
    <property type="match status" value="1"/>
</dbReference>
<keyword evidence="8" id="KW-0408">Iron</keyword>
<dbReference type="PANTHER" id="PTHR11472">
    <property type="entry name" value="DNA REPAIR DEAD HELICASE RAD3/XP-D SUBFAMILY MEMBER"/>
    <property type="match status" value="1"/>
</dbReference>
<dbReference type="AlphaFoldDB" id="A0A545UCZ2"/>
<dbReference type="InterPro" id="IPR027417">
    <property type="entry name" value="P-loop_NTPase"/>
</dbReference>
<evidence type="ECO:0000256" key="7">
    <source>
        <dbReference type="ARBA" id="ARBA00022840"/>
    </source>
</evidence>
<dbReference type="Gene3D" id="1.10.275.40">
    <property type="match status" value="1"/>
</dbReference>
<dbReference type="SUPFAM" id="SSF52540">
    <property type="entry name" value="P-loop containing nucleoside triphosphate hydrolases"/>
    <property type="match status" value="1"/>
</dbReference>
<sequence length="834" mass="96143">MEFSARTGDLLFESIAGPSSLEGIIGHQKIQKSRGEDWQPEFRLKQIIAMHGFEVTIQGRLDLLYHHNDHIIIEEIKTSYHSPEKIPETKQLLHWAQAKVYAYLYWLHLGNHSVEQHIQTQSLASQETVSKETDNQDNLKDQLPDKLDVKVTWYNLAEKETFSEIQICTISELENFTFHLLSIYLDWYKKLQTHKLKVIKTSKKLAFPFEQYRDGQHHFARQVYRSIRDKTQLIVEAPTGIGKTISTIFPSVKAMGEEIAEQIVYLTAKGSTQNVATKTIEQLQNHGLNIDYLIIQAKDKSCPCRSSDINQQRACLNEQGICRKTVGFYDRLPRARLECLQKRNLKPENIQVIAADNNLCPFELSLQMIPWASIVICDFNYYFDPMTRLSVFDHKGTSRVILIDELHNLQERAREMYSASLSMALTKSIAKQLQSYPDLKRRVQKLTRSLATIADENQVLEAPPTKILKSLEMVIHLLGELKLQDSEQEPSSSQRQLPVEVNLRPNESDMFNNEPEGLSEWIKQVYRTYIISELYTESHVSLAKVQHGYGGRKSLEKKLRIMCLDASEFLKLKLKTARTVIGFSATLNPISYYQQLTGFKDSTSALSLPAIFPPENQLTLRCDYIDTRWRNRDTSLSQLIKMIAQVYSSSPGKYLAFFPSYDYLNKSIDLFQKNYPDIHIVKQVVNSDDKQREDFLHTFFQSEQPAIGFAIMGGIFAEGVDYQGDSLNGTIVIGTGMPQPSEEQKQIDQHFNNRGLNGYQYAYQFPGFTRVQQTAGRVIRSENDRGVVVLVDPRFRRHDYQKLMPEHWRITPCRSISDITNQLREFWNNGARLV</sequence>
<dbReference type="GO" id="GO:0006281">
    <property type="term" value="P:DNA repair"/>
    <property type="evidence" value="ECO:0007669"/>
    <property type="project" value="UniProtKB-KW"/>
</dbReference>
<evidence type="ECO:0000256" key="8">
    <source>
        <dbReference type="ARBA" id="ARBA00023004"/>
    </source>
</evidence>
<dbReference type="Pfam" id="PF13307">
    <property type="entry name" value="Helicase_C_2"/>
    <property type="match status" value="1"/>
</dbReference>
<accession>A0A545UCZ2</accession>
<dbReference type="GO" id="GO:0046872">
    <property type="term" value="F:metal ion binding"/>
    <property type="evidence" value="ECO:0007669"/>
    <property type="project" value="UniProtKB-KW"/>
</dbReference>
<dbReference type="InterPro" id="IPR045028">
    <property type="entry name" value="DinG/Rad3-like"/>
</dbReference>
<dbReference type="Proteomes" id="UP000315439">
    <property type="component" value="Unassembled WGS sequence"/>
</dbReference>
<dbReference type="InterPro" id="IPR011604">
    <property type="entry name" value="PDDEXK-like_dom_sf"/>
</dbReference>
<keyword evidence="2" id="KW-0479">Metal-binding</keyword>
<comment type="similarity">
    <text evidence="13">Belongs to the helicase family. DinG subfamily.</text>
</comment>
<evidence type="ECO:0000256" key="12">
    <source>
        <dbReference type="ARBA" id="ARBA00023235"/>
    </source>
</evidence>
<dbReference type="SMART" id="SM00491">
    <property type="entry name" value="HELICc2"/>
    <property type="match status" value="1"/>
</dbReference>
<organism evidence="15 16">
    <name type="scientific">Aliikangiella coralliicola</name>
    <dbReference type="NCBI Taxonomy" id="2592383"/>
    <lineage>
        <taxon>Bacteria</taxon>
        <taxon>Pseudomonadati</taxon>
        <taxon>Pseudomonadota</taxon>
        <taxon>Gammaproteobacteria</taxon>
        <taxon>Oceanospirillales</taxon>
        <taxon>Pleioneaceae</taxon>
        <taxon>Aliikangiella</taxon>
    </lineage>
</organism>